<dbReference type="InterPro" id="IPR044751">
    <property type="entry name" value="Ion_transp-like_CBS"/>
</dbReference>
<evidence type="ECO:0000256" key="3">
    <source>
        <dbReference type="ARBA" id="ARBA00022737"/>
    </source>
</evidence>
<evidence type="ECO:0000256" key="5">
    <source>
        <dbReference type="ARBA" id="ARBA00023122"/>
    </source>
</evidence>
<feature type="domain" description="CNNM transmembrane" evidence="11">
    <location>
        <begin position="6"/>
        <end position="191"/>
    </location>
</feature>
<dbReference type="GO" id="GO:0016020">
    <property type="term" value="C:membrane"/>
    <property type="evidence" value="ECO:0007669"/>
    <property type="project" value="UniProtKB-SubCell"/>
</dbReference>
<dbReference type="InterPro" id="IPR046342">
    <property type="entry name" value="CBS_dom_sf"/>
</dbReference>
<evidence type="ECO:0000313" key="12">
    <source>
        <dbReference type="EMBL" id="AFQ03959.1"/>
    </source>
</evidence>
<dbReference type="PANTHER" id="PTHR22777">
    <property type="entry name" value="HEMOLYSIN-RELATED"/>
    <property type="match status" value="1"/>
</dbReference>
<feature type="transmembrane region" description="Helical" evidence="9">
    <location>
        <begin position="135"/>
        <end position="153"/>
    </location>
</feature>
<evidence type="ECO:0000256" key="1">
    <source>
        <dbReference type="ARBA" id="ARBA00004141"/>
    </source>
</evidence>
<dbReference type="AlphaFoldDB" id="A0ABC7ZIG6"/>
<name>A0ABC7ZIG6_MYCGT</name>
<evidence type="ECO:0000256" key="9">
    <source>
        <dbReference type="SAM" id="Phobius"/>
    </source>
</evidence>
<feature type="domain" description="CBS" evidence="10">
    <location>
        <begin position="210"/>
        <end position="270"/>
    </location>
</feature>
<evidence type="ECO:0000256" key="6">
    <source>
        <dbReference type="ARBA" id="ARBA00023136"/>
    </source>
</evidence>
<feature type="transmembrane region" description="Helical" evidence="9">
    <location>
        <begin position="71"/>
        <end position="93"/>
    </location>
</feature>
<dbReference type="CDD" id="cd04590">
    <property type="entry name" value="CBS_pair_CorC_HlyC_assoc"/>
    <property type="match status" value="1"/>
</dbReference>
<reference evidence="12 13" key="1">
    <citation type="journal article" date="2012" name="J. Bacteriol.">
        <title>Draft Genome Sequences of Four Axenic Mycoplasma genitalium Strains Isolated from Denmark, Japan, and Australia.</title>
        <authorList>
            <person name="McGowin C.L."/>
            <person name="Ma L."/>
            <person name="Jensen J.S."/>
            <person name="Mancuso M.M."/>
            <person name="Hamasuna R."/>
            <person name="Adegboye D."/>
            <person name="Martin D.H."/>
        </authorList>
    </citation>
    <scope>NUCLEOTIDE SEQUENCE [LARGE SCALE GENOMIC DNA]</scope>
    <source>
        <strain evidence="12 13">M6320</strain>
    </source>
</reference>
<evidence type="ECO:0000313" key="13">
    <source>
        <dbReference type="Proteomes" id="UP000005254"/>
    </source>
</evidence>
<protein>
    <recommendedName>
        <fullName evidence="14">Hemolysin C</fullName>
    </recommendedName>
</protein>
<accession>A0ABC7ZIG6</accession>
<dbReference type="RefSeq" id="WP_014894409.1">
    <property type="nucleotide sequence ID" value="NC_018497.1"/>
</dbReference>
<feature type="transmembrane region" description="Helical" evidence="9">
    <location>
        <begin position="105"/>
        <end position="123"/>
    </location>
</feature>
<dbReference type="PANTHER" id="PTHR22777:SF17">
    <property type="entry name" value="UPF0053 PROTEIN SLL0260"/>
    <property type="match status" value="1"/>
</dbReference>
<dbReference type="SMART" id="SM00116">
    <property type="entry name" value="CBS"/>
    <property type="match status" value="2"/>
</dbReference>
<evidence type="ECO:0000259" key="10">
    <source>
        <dbReference type="PROSITE" id="PS51371"/>
    </source>
</evidence>
<evidence type="ECO:0008006" key="14">
    <source>
        <dbReference type="Google" id="ProtNLM"/>
    </source>
</evidence>
<evidence type="ECO:0000256" key="8">
    <source>
        <dbReference type="PROSITE-ProRule" id="PRU01193"/>
    </source>
</evidence>
<feature type="domain" description="CBS" evidence="10">
    <location>
        <begin position="272"/>
        <end position="332"/>
    </location>
</feature>
<dbReference type="SUPFAM" id="SSF54631">
    <property type="entry name" value="CBS-domain pair"/>
    <property type="match status" value="1"/>
</dbReference>
<dbReference type="Pfam" id="PF00571">
    <property type="entry name" value="CBS"/>
    <property type="match status" value="2"/>
</dbReference>
<evidence type="ECO:0000259" key="11">
    <source>
        <dbReference type="PROSITE" id="PS51846"/>
    </source>
</evidence>
<dbReference type="Pfam" id="PF01595">
    <property type="entry name" value="CNNM"/>
    <property type="match status" value="1"/>
</dbReference>
<gene>
    <name evidence="12" type="ORF">CM1_00855</name>
</gene>
<evidence type="ECO:0000256" key="4">
    <source>
        <dbReference type="ARBA" id="ARBA00022989"/>
    </source>
</evidence>
<dbReference type="KEGG" id="mgx:CM1_00855"/>
<keyword evidence="5 7" id="KW-0129">CBS domain</keyword>
<keyword evidence="4 8" id="KW-1133">Transmembrane helix</keyword>
<dbReference type="Proteomes" id="UP000005254">
    <property type="component" value="Chromosome"/>
</dbReference>
<sequence length="424" mass="48702">MDSAPSGLTLTVIILSIILLAFISTVVSAYETAITSLTPYRWKNYIKTNNKQDKLSTKIINHFQNHYSSCLITILITNNIVAIMVSNILFLALEQTIKNELLSSVLNLVVSGVLIVSFCEILPKTLGRINVIRTLVLFAYLVYFFYLIFWPITKLTSLILKKYENPLPVSRKDVYYFIDEIEQNGLFSKEDSLLIKKTLIFDQVLVKKVMIKWKKVAYCYLNDSINLIAKQFLQRQFSRIPVVDKTTNKIVGFIHLKDFFTAKEANPKSLDLNQLLYPVVLVQDSTPIKQALRQMRLNRAHLAVVNDKHEKTIGIVSMEDIIEELVGEIYDEHDDIQPIQVLDENVWLVLPNVKAAYFFNKWIKPDLVKSKNITIQHYLASLDNDSFACQNKLDTPLFSVEVIADSEDKTKILYEIRKKSDVIA</sequence>
<dbReference type="Gene3D" id="3.10.580.10">
    <property type="entry name" value="CBS-domain"/>
    <property type="match status" value="1"/>
</dbReference>
<proteinExistence type="predicted"/>
<comment type="subcellular location">
    <subcellularLocation>
        <location evidence="1">Membrane</location>
        <topology evidence="1">Multi-pass membrane protein</topology>
    </subcellularLocation>
</comment>
<keyword evidence="6 8" id="KW-0472">Membrane</keyword>
<dbReference type="InterPro" id="IPR000644">
    <property type="entry name" value="CBS_dom"/>
</dbReference>
<keyword evidence="3" id="KW-0677">Repeat</keyword>
<evidence type="ECO:0000256" key="2">
    <source>
        <dbReference type="ARBA" id="ARBA00022692"/>
    </source>
</evidence>
<dbReference type="EMBL" id="CP003772">
    <property type="protein sequence ID" value="AFQ03959.1"/>
    <property type="molecule type" value="Genomic_DNA"/>
</dbReference>
<keyword evidence="2 8" id="KW-0812">Transmembrane</keyword>
<dbReference type="PROSITE" id="PS51371">
    <property type="entry name" value="CBS"/>
    <property type="match status" value="2"/>
</dbReference>
<evidence type="ECO:0000256" key="7">
    <source>
        <dbReference type="PROSITE-ProRule" id="PRU00703"/>
    </source>
</evidence>
<dbReference type="PROSITE" id="PS51846">
    <property type="entry name" value="CNNM"/>
    <property type="match status" value="1"/>
</dbReference>
<organism evidence="12 13">
    <name type="scientific">Mycoplasmoides genitalium M6320</name>
    <dbReference type="NCBI Taxonomy" id="662945"/>
    <lineage>
        <taxon>Bacteria</taxon>
        <taxon>Bacillati</taxon>
        <taxon>Mycoplasmatota</taxon>
        <taxon>Mycoplasmoidales</taxon>
        <taxon>Mycoplasmoidaceae</taxon>
        <taxon>Mycoplasmoides</taxon>
    </lineage>
</organism>
<dbReference type="InterPro" id="IPR002550">
    <property type="entry name" value="CNNM"/>
</dbReference>